<proteinExistence type="predicted"/>
<sequence>MALRKVASKATVANDSYTGLITHSHSKRSRQEQEQSSVLLKKKSWEQLIKSPKGGSIIRETPLFNNSMPTSNLSDKESHVEVMSVMMTDVIAEATVVEMERKINFLTKVVEERDHEIVALKDQMRLVKLLSRAKLLLSKLTKKEKFSIRAQYGGPPQTSFMYSKPYTKRINDLRMPVGIKRRPTSQIVRSKCKRNAFEWYTDLEPKVIDSWEQLKIEFLISFYTTRHVVSMMELTNTKQQKEEPVINYINRWRAISLDCKDKFTKLSAVEICTQEYCLQGSKAFLGSKNEK</sequence>
<accession>A0A5A7UQN9</accession>
<dbReference type="InterPro" id="IPR005162">
    <property type="entry name" value="Retrotrans_gag_dom"/>
</dbReference>
<reference evidence="2 3" key="1">
    <citation type="submission" date="2019-08" db="EMBL/GenBank/DDBJ databases">
        <title>Draft genome sequences of two oriental melons (Cucumis melo L. var makuwa).</title>
        <authorList>
            <person name="Kwon S.-Y."/>
        </authorList>
    </citation>
    <scope>NUCLEOTIDE SEQUENCE [LARGE SCALE GENOMIC DNA]</scope>
    <source>
        <strain evidence="3">cv. SW 3</strain>
        <tissue evidence="2">Leaf</tissue>
    </source>
</reference>
<organism evidence="2 3">
    <name type="scientific">Cucumis melo var. makuwa</name>
    <name type="common">Oriental melon</name>
    <dbReference type="NCBI Taxonomy" id="1194695"/>
    <lineage>
        <taxon>Eukaryota</taxon>
        <taxon>Viridiplantae</taxon>
        <taxon>Streptophyta</taxon>
        <taxon>Embryophyta</taxon>
        <taxon>Tracheophyta</taxon>
        <taxon>Spermatophyta</taxon>
        <taxon>Magnoliopsida</taxon>
        <taxon>eudicotyledons</taxon>
        <taxon>Gunneridae</taxon>
        <taxon>Pentapetalae</taxon>
        <taxon>rosids</taxon>
        <taxon>fabids</taxon>
        <taxon>Cucurbitales</taxon>
        <taxon>Cucurbitaceae</taxon>
        <taxon>Benincaseae</taxon>
        <taxon>Cucumis</taxon>
    </lineage>
</organism>
<gene>
    <name evidence="2" type="ORF">E6C27_scaffold274G005030</name>
</gene>
<evidence type="ECO:0000259" key="1">
    <source>
        <dbReference type="Pfam" id="PF03732"/>
    </source>
</evidence>
<dbReference type="PANTHER" id="PTHR33437">
    <property type="entry name" value="OS06G0361200 PROTEIN"/>
    <property type="match status" value="1"/>
</dbReference>
<protein>
    <submittedName>
        <fullName evidence="2">Ty3-gypsy retrotransposon protein</fullName>
    </submittedName>
</protein>
<comment type="caution">
    <text evidence="2">The sequence shown here is derived from an EMBL/GenBank/DDBJ whole genome shotgun (WGS) entry which is preliminary data.</text>
</comment>
<dbReference type="Proteomes" id="UP000321393">
    <property type="component" value="Unassembled WGS sequence"/>
</dbReference>
<dbReference type="EMBL" id="SSTE01006842">
    <property type="protein sequence ID" value="KAA0058183.1"/>
    <property type="molecule type" value="Genomic_DNA"/>
</dbReference>
<feature type="domain" description="Retrotransposon gag" evidence="1">
    <location>
        <begin position="190"/>
        <end position="271"/>
    </location>
</feature>
<evidence type="ECO:0000313" key="3">
    <source>
        <dbReference type="Proteomes" id="UP000321393"/>
    </source>
</evidence>
<dbReference type="PANTHER" id="PTHR33437:SF2">
    <property type="entry name" value="OS06G0361200 PROTEIN"/>
    <property type="match status" value="1"/>
</dbReference>
<dbReference type="Pfam" id="PF03732">
    <property type="entry name" value="Retrotrans_gag"/>
    <property type="match status" value="1"/>
</dbReference>
<name>A0A5A7UQN9_CUCMM</name>
<evidence type="ECO:0000313" key="2">
    <source>
        <dbReference type="EMBL" id="KAA0058183.1"/>
    </source>
</evidence>
<dbReference type="AlphaFoldDB" id="A0A5A7UQN9"/>